<dbReference type="Pfam" id="PF00668">
    <property type="entry name" value="Condensation"/>
    <property type="match status" value="1"/>
</dbReference>
<dbReference type="AlphaFoldDB" id="A0AAW3MUL0"/>
<evidence type="ECO:0000259" key="1">
    <source>
        <dbReference type="Pfam" id="PF00668"/>
    </source>
</evidence>
<dbReference type="Gene3D" id="3.30.559.10">
    <property type="entry name" value="Chloramphenicol acetyltransferase-like domain"/>
    <property type="match status" value="1"/>
</dbReference>
<dbReference type="GO" id="GO:0047527">
    <property type="term" value="F:2,3-dihydroxybenzoate-serine ligase activity"/>
    <property type="evidence" value="ECO:0007669"/>
    <property type="project" value="TreeGrafter"/>
</dbReference>
<dbReference type="GO" id="GO:0005829">
    <property type="term" value="C:cytosol"/>
    <property type="evidence" value="ECO:0007669"/>
    <property type="project" value="TreeGrafter"/>
</dbReference>
<keyword evidence="3" id="KW-1185">Reference proteome</keyword>
<comment type="caution">
    <text evidence="2">The sequence shown here is derived from an EMBL/GenBank/DDBJ whole genome shotgun (WGS) entry which is preliminary data.</text>
</comment>
<dbReference type="SUPFAM" id="SSF52777">
    <property type="entry name" value="CoA-dependent acyltransferases"/>
    <property type="match status" value="2"/>
</dbReference>
<dbReference type="EMBL" id="LPBJ01000074">
    <property type="protein sequence ID" value="KVP94088.1"/>
    <property type="molecule type" value="Genomic_DNA"/>
</dbReference>
<feature type="domain" description="Condensation" evidence="1">
    <location>
        <begin position="68"/>
        <end position="502"/>
    </location>
</feature>
<dbReference type="InterPro" id="IPR001242">
    <property type="entry name" value="Condensation_dom"/>
</dbReference>
<protein>
    <recommendedName>
        <fullName evidence="1">Condensation domain-containing protein</fullName>
    </recommendedName>
</protein>
<dbReference type="Gene3D" id="3.30.559.30">
    <property type="entry name" value="Nonribosomal peptide synthetase, condensation domain"/>
    <property type="match status" value="1"/>
</dbReference>
<dbReference type="RefSeq" id="WP_059955399.1">
    <property type="nucleotide sequence ID" value="NZ_LOYM01000041.1"/>
</dbReference>
<name>A0AAW3MUL0_9BURK</name>
<evidence type="ECO:0000313" key="3">
    <source>
        <dbReference type="Proteomes" id="UP000056453"/>
    </source>
</evidence>
<dbReference type="PANTHER" id="PTHR45527:SF1">
    <property type="entry name" value="FATTY ACID SYNTHASE"/>
    <property type="match status" value="1"/>
</dbReference>
<dbReference type="InterPro" id="IPR023213">
    <property type="entry name" value="CAT-like_dom_sf"/>
</dbReference>
<organism evidence="2 3">
    <name type="scientific">Burkholderia ubonensis</name>
    <dbReference type="NCBI Taxonomy" id="101571"/>
    <lineage>
        <taxon>Bacteria</taxon>
        <taxon>Pseudomonadati</taxon>
        <taxon>Pseudomonadota</taxon>
        <taxon>Betaproteobacteria</taxon>
        <taxon>Burkholderiales</taxon>
        <taxon>Burkholderiaceae</taxon>
        <taxon>Burkholderia</taxon>
        <taxon>Burkholderia cepacia complex</taxon>
    </lineage>
</organism>
<dbReference type="GO" id="GO:0031177">
    <property type="term" value="F:phosphopantetheine binding"/>
    <property type="evidence" value="ECO:0007669"/>
    <property type="project" value="TreeGrafter"/>
</dbReference>
<dbReference type="PANTHER" id="PTHR45527">
    <property type="entry name" value="NONRIBOSOMAL PEPTIDE SYNTHETASE"/>
    <property type="match status" value="1"/>
</dbReference>
<proteinExistence type="predicted"/>
<sequence>MDSESRPFALLVELYRRRGRIVPQRERLNVSGPVEALSRGMLDELARHKPALASLLGTCASAAGATDGVPLSRAQQEIWAVERASPCTTRFNLTSSVLLHGRFNAGAASDALSALIERHTALRTRFVEAPCSSPRQFVCAAVRVAPEIERGPGRLPNDHGALLRRVAVEQMRRPFDLAGDPLLDLHVLETGDGHALLTLRRHHIASDGVSFAVVVDEFCRLYRAFAGVAGMPEDDAPPGYPAFVAYETATVERQGRDALRAWWRDELVRGAALAAAANRPSAAMLAGADAGAPTFSLRFVVDAPTVAGLRTLSRRCGESLYSTMFALFRLLLDANDAPGAECVGVDASMRDAAEFERTVGLFVNRVPIVYAIDPDTTFESTVASLGGTIRAALAHKWLAHHEIASLANVGGGPLFGYLFGFHNNPHATFALPGCRVVTDFAHREHEHDLPFVCYLTDVGAAIAVTVAYRAMPHAEALAADFAASYLQLARLAVVSPDARCSTFVASVRARRRGADAAHRRAFADLKRRRALRRTVEADDA</sequence>
<dbReference type="GO" id="GO:0043041">
    <property type="term" value="P:amino acid activation for nonribosomal peptide biosynthetic process"/>
    <property type="evidence" value="ECO:0007669"/>
    <property type="project" value="TreeGrafter"/>
</dbReference>
<dbReference type="Proteomes" id="UP000056453">
    <property type="component" value="Unassembled WGS sequence"/>
</dbReference>
<dbReference type="GO" id="GO:0009239">
    <property type="term" value="P:enterobactin biosynthetic process"/>
    <property type="evidence" value="ECO:0007669"/>
    <property type="project" value="TreeGrafter"/>
</dbReference>
<evidence type="ECO:0000313" key="2">
    <source>
        <dbReference type="EMBL" id="KVP94088.1"/>
    </source>
</evidence>
<gene>
    <name evidence="2" type="ORF">WJ96_13100</name>
</gene>
<accession>A0AAW3MUL0</accession>
<dbReference type="GO" id="GO:0009366">
    <property type="term" value="C:enterobactin synthetase complex"/>
    <property type="evidence" value="ECO:0007669"/>
    <property type="project" value="TreeGrafter"/>
</dbReference>
<reference evidence="2 3" key="1">
    <citation type="submission" date="2015-11" db="EMBL/GenBank/DDBJ databases">
        <title>Expanding the genomic diversity of Burkholderia species for the development of highly accurate diagnostics.</title>
        <authorList>
            <person name="Sahl J."/>
            <person name="Keim P."/>
            <person name="Wagner D."/>
        </authorList>
    </citation>
    <scope>NUCLEOTIDE SEQUENCE [LARGE SCALE GENOMIC DNA]</scope>
    <source>
        <strain evidence="2 3">MSMB1808WGS</strain>
    </source>
</reference>